<organism evidence="2">
    <name type="scientific">Chromera velia CCMP2878</name>
    <dbReference type="NCBI Taxonomy" id="1169474"/>
    <lineage>
        <taxon>Eukaryota</taxon>
        <taxon>Sar</taxon>
        <taxon>Alveolata</taxon>
        <taxon>Colpodellida</taxon>
        <taxon>Chromeraceae</taxon>
        <taxon>Chromera</taxon>
    </lineage>
</organism>
<protein>
    <submittedName>
        <fullName evidence="2">Uncharacterized protein</fullName>
    </submittedName>
</protein>
<accession>A0A0G4GRA5</accession>
<dbReference type="PhylomeDB" id="A0A0G4GRA5"/>
<gene>
    <name evidence="2" type="ORF">Cvel_22988</name>
</gene>
<reference evidence="2" key="1">
    <citation type="submission" date="2014-11" db="EMBL/GenBank/DDBJ databases">
        <authorList>
            <person name="Otto D Thomas"/>
            <person name="Naeem Raeece"/>
        </authorList>
    </citation>
    <scope>NUCLEOTIDE SEQUENCE</scope>
</reference>
<dbReference type="EMBL" id="CDMZ01001457">
    <property type="protein sequence ID" value="CEM32874.1"/>
    <property type="molecule type" value="Genomic_DNA"/>
</dbReference>
<evidence type="ECO:0000313" key="2">
    <source>
        <dbReference type="EMBL" id="CEM32874.1"/>
    </source>
</evidence>
<dbReference type="AlphaFoldDB" id="A0A0G4GRA5"/>
<name>A0A0G4GRA5_9ALVE</name>
<feature type="region of interest" description="Disordered" evidence="1">
    <location>
        <begin position="1"/>
        <end position="25"/>
    </location>
</feature>
<proteinExistence type="predicted"/>
<evidence type="ECO:0000256" key="1">
    <source>
        <dbReference type="SAM" id="MobiDB-lite"/>
    </source>
</evidence>
<dbReference type="VEuPathDB" id="CryptoDB:Cvel_22988"/>
<sequence>MNGPGLNGTLSAPSSRGIFSGDQPSVAKQQIVSKRDLRVPKFFKKAGYPRWRKKMKFFTSEAADALDYDSDTVSRATKKKYNNVMLRALVEAGDDDEQFFNIVDAATEVLHATYKTVLAALDKFYGRGVVTELVSVLLSLIKFSTDTETDPITRLTKFDERQSKVMK</sequence>